<sequence length="138" mass="15486">MIDRPVTLPTPLNVLVSKSLSLCELMLPVCDVFYPFAAIYENGRVGCIFNDETQGQRRESQLIEQLQWRIIDTTTDTNSYSVLVYAAAVNTQDSKTLDAIAIAIATATSNHEERLILYPYYKVDDKVVISPPIDTVTR</sequence>
<accession>A0A126Q2I6</accession>
<dbReference type="AlphaFoldDB" id="A0A126Q2I6"/>
<dbReference type="Proteomes" id="UP000063991">
    <property type="component" value="Chromosome"/>
</dbReference>
<proteinExistence type="predicted"/>
<name>A0A126Q2I6_ALTMA</name>
<dbReference type="EMBL" id="CP014323">
    <property type="protein sequence ID" value="AMJ99462.1"/>
    <property type="molecule type" value="Genomic_DNA"/>
</dbReference>
<dbReference type="RefSeq" id="WP_061095760.1">
    <property type="nucleotide sequence ID" value="NZ_CP014323.1"/>
</dbReference>
<organism evidence="1 2">
    <name type="scientific">Alteromonas macleodii</name>
    <name type="common">Pseudoalteromonas macleodii</name>
    <dbReference type="NCBI Taxonomy" id="28108"/>
    <lineage>
        <taxon>Bacteria</taxon>
        <taxon>Pseudomonadati</taxon>
        <taxon>Pseudomonadota</taxon>
        <taxon>Gammaproteobacteria</taxon>
        <taxon>Alteromonadales</taxon>
        <taxon>Alteromonadaceae</taxon>
        <taxon>Alteromonas/Salinimonas group</taxon>
        <taxon>Alteromonas</taxon>
    </lineage>
</organism>
<dbReference type="OrthoDB" id="6322096at2"/>
<protein>
    <submittedName>
        <fullName evidence="1">Uncharacterized protein</fullName>
    </submittedName>
</protein>
<reference evidence="1 2" key="1">
    <citation type="submission" date="2015-12" db="EMBL/GenBank/DDBJ databases">
        <authorList>
            <person name="Shamseldin A."/>
            <person name="Moawad H."/>
            <person name="Abd El-Rahim W.M."/>
            <person name="Sadowsky M.J."/>
        </authorList>
    </citation>
    <scope>NUCLEOTIDE SEQUENCE [LARGE SCALE GENOMIC DNA]</scope>
    <source>
        <strain evidence="1 2">D7</strain>
    </source>
</reference>
<gene>
    <name evidence="1" type="ORF">AVL55_15635</name>
</gene>
<evidence type="ECO:0000313" key="2">
    <source>
        <dbReference type="Proteomes" id="UP000063991"/>
    </source>
</evidence>
<evidence type="ECO:0000313" key="1">
    <source>
        <dbReference type="EMBL" id="AMJ99462.1"/>
    </source>
</evidence>